<dbReference type="Gene3D" id="1.10.150.650">
    <property type="match status" value="1"/>
</dbReference>
<dbReference type="Proteomes" id="UP000030687">
    <property type="component" value="Unassembled WGS sequence"/>
</dbReference>
<dbReference type="SUPFAM" id="SSF89550">
    <property type="entry name" value="PHP domain-like"/>
    <property type="match status" value="1"/>
</dbReference>
<evidence type="ECO:0008006" key="3">
    <source>
        <dbReference type="Google" id="ProtNLM"/>
    </source>
</evidence>
<dbReference type="KEGG" id="cic:CICLE_v10033347mg"/>
<gene>
    <name evidence="1" type="ORF">CICLE_v10033347mg</name>
</gene>
<dbReference type="PANTHER" id="PTHR42924">
    <property type="entry name" value="EXONUCLEASE"/>
    <property type="match status" value="1"/>
</dbReference>
<dbReference type="AlphaFoldDB" id="V4TI98"/>
<sequence length="163" mass="18193">SCGPSKYEELENLLGNIRDGRFLRAKDMILKLNKLKLPLKWENVAKIAGKGVAPGRLHVARAMVEAGHVENLKHAFADISMMGDMHTPQVVVELIHRTSGLAVLAHPWALKNPAAIIRKLKDVGLHGLEVYRSDGKLDFLVQSSISLTIYLREIWKKNKETAL</sequence>
<evidence type="ECO:0000313" key="1">
    <source>
        <dbReference type="EMBL" id="ESR49461.1"/>
    </source>
</evidence>
<dbReference type="eggNOG" id="ENOG502QUA5">
    <property type="taxonomic scope" value="Eukaryota"/>
</dbReference>
<dbReference type="InParanoid" id="V4TI98"/>
<name>V4TI98_CITCL</name>
<reference evidence="1 2" key="1">
    <citation type="submission" date="2013-10" db="EMBL/GenBank/DDBJ databases">
        <authorList>
            <consortium name="International Citrus Genome Consortium"/>
            <person name="Jenkins J."/>
            <person name="Schmutz J."/>
            <person name="Prochnik S."/>
            <person name="Rokhsar D."/>
            <person name="Gmitter F."/>
            <person name="Ollitrault P."/>
            <person name="Machado M."/>
            <person name="Talon M."/>
            <person name="Wincker P."/>
            <person name="Jaillon O."/>
            <person name="Morgante M."/>
        </authorList>
    </citation>
    <scope>NUCLEOTIDE SEQUENCE</scope>
    <source>
        <strain evidence="2">cv. Clemenules</strain>
    </source>
</reference>
<dbReference type="PANTHER" id="PTHR42924:SF3">
    <property type="entry name" value="POLYMERASE_HISTIDINOL PHOSPHATASE N-TERMINAL DOMAIN-CONTAINING PROTEIN"/>
    <property type="match status" value="1"/>
</dbReference>
<dbReference type="STRING" id="85681.V4TI98"/>
<dbReference type="InterPro" id="IPR016195">
    <property type="entry name" value="Pol/histidinol_Pase-like"/>
</dbReference>
<accession>V4TI98</accession>
<dbReference type="GO" id="GO:0004534">
    <property type="term" value="F:5'-3' RNA exonuclease activity"/>
    <property type="evidence" value="ECO:0007669"/>
    <property type="project" value="TreeGrafter"/>
</dbReference>
<dbReference type="InterPro" id="IPR052018">
    <property type="entry name" value="PHP_domain"/>
</dbReference>
<feature type="non-terminal residue" evidence="1">
    <location>
        <position position="1"/>
    </location>
</feature>
<evidence type="ECO:0000313" key="2">
    <source>
        <dbReference type="Proteomes" id="UP000030687"/>
    </source>
</evidence>
<protein>
    <recommendedName>
        <fullName evidence="3">PHP domain-containing protein</fullName>
    </recommendedName>
</protein>
<dbReference type="Gramene" id="ESR49461">
    <property type="protein sequence ID" value="ESR49461"/>
    <property type="gene ID" value="CICLE_v10033347mg"/>
</dbReference>
<proteinExistence type="predicted"/>
<keyword evidence="2" id="KW-1185">Reference proteome</keyword>
<dbReference type="EMBL" id="KI536726">
    <property type="protein sequence ID" value="ESR49461.1"/>
    <property type="molecule type" value="Genomic_DNA"/>
</dbReference>
<organism evidence="1 2">
    <name type="scientific">Citrus clementina</name>
    <name type="common">Clementine</name>
    <name type="synonym">Citrus deliciosa x Citrus sinensis</name>
    <dbReference type="NCBI Taxonomy" id="85681"/>
    <lineage>
        <taxon>Eukaryota</taxon>
        <taxon>Viridiplantae</taxon>
        <taxon>Streptophyta</taxon>
        <taxon>Embryophyta</taxon>
        <taxon>Tracheophyta</taxon>
        <taxon>Spermatophyta</taxon>
        <taxon>Magnoliopsida</taxon>
        <taxon>eudicotyledons</taxon>
        <taxon>Gunneridae</taxon>
        <taxon>Pentapetalae</taxon>
        <taxon>rosids</taxon>
        <taxon>malvids</taxon>
        <taxon>Sapindales</taxon>
        <taxon>Rutaceae</taxon>
        <taxon>Aurantioideae</taxon>
        <taxon>Citrus</taxon>
    </lineage>
</organism>
<dbReference type="GO" id="GO:0035312">
    <property type="term" value="F:5'-3' DNA exonuclease activity"/>
    <property type="evidence" value="ECO:0007669"/>
    <property type="project" value="TreeGrafter"/>
</dbReference>